<keyword evidence="2" id="KW-1185">Reference proteome</keyword>
<sequence>MGDISTDLKQNEKRVREMIEGCDDILFRPMKLGKNKEISCFLIYIEVAASNMMLEDSVIGKMLNHMWEMDESGIQKAIEENSLGVSDTKELVSMDEAMAAMLAGNVVLFVDYFDKAIKIGSKGYPGTGVMKADSEKVLRGSKEAFSESVKVNTALIRKRVRDTALKVKETPLGKYSNTMCAMVYVDGLVYPPILENLEKRLEDFEIDGVLDGGVIEHLTADLKYSPFPQYQATERPDRAAMAVLEGRVVLVCDNSPEALVLPATCNSLFQTSDDYYRHFAIVSFLRIIRYMGAFLAVSLPGLYLAAVNFHTQLLPTNLIFSLAEAREGVPFPALVEVLLLELSFELLREAGLRMPGPIGNTIGIVGGLIIGQAAVSANIVSPVVVVVVALTALGSFAVPNEELSEALRLLKYLMLVLCAGFGILGIMFGWLLVLIHLAGLKSFGVSYLMPFAGKDANPEGEARDSILRAPLSRMWKRPLFARRQNRRRMRMKGE</sequence>
<protein>
    <submittedName>
        <fullName evidence="1">Spore germination protein</fullName>
    </submittedName>
</protein>
<name>A0AC61QX17_9FIRM</name>
<comment type="caution">
    <text evidence="1">The sequence shown here is derived from an EMBL/GenBank/DDBJ whole genome shotgun (WGS) entry which is preliminary data.</text>
</comment>
<organism evidence="1 2">
    <name type="scientific">Hominisplanchenecus murintestinalis</name>
    <dbReference type="NCBI Taxonomy" id="2941517"/>
    <lineage>
        <taxon>Bacteria</taxon>
        <taxon>Bacillati</taxon>
        <taxon>Bacillota</taxon>
        <taxon>Clostridia</taxon>
        <taxon>Lachnospirales</taxon>
        <taxon>Lachnospiraceae</taxon>
        <taxon>Hominisplanchenecus</taxon>
    </lineage>
</organism>
<proteinExistence type="predicted"/>
<evidence type="ECO:0000313" key="2">
    <source>
        <dbReference type="Proteomes" id="UP000307720"/>
    </source>
</evidence>
<gene>
    <name evidence="1" type="ORF">E5357_15640</name>
</gene>
<dbReference type="EMBL" id="SRZB01000055">
    <property type="protein sequence ID" value="TGX96598.1"/>
    <property type="molecule type" value="Genomic_DNA"/>
</dbReference>
<accession>A0AC61QX17</accession>
<evidence type="ECO:0000313" key="1">
    <source>
        <dbReference type="EMBL" id="TGX96598.1"/>
    </source>
</evidence>
<dbReference type="Proteomes" id="UP000307720">
    <property type="component" value="Unassembled WGS sequence"/>
</dbReference>
<reference evidence="1" key="1">
    <citation type="submission" date="2019-04" db="EMBL/GenBank/DDBJ databases">
        <title>Microbes associate with the intestines of laboratory mice.</title>
        <authorList>
            <person name="Navarre W."/>
            <person name="Wong E."/>
            <person name="Huang K."/>
            <person name="Tropini C."/>
            <person name="Ng K."/>
            <person name="Yu B."/>
        </authorList>
    </citation>
    <scope>NUCLEOTIDE SEQUENCE</scope>
    <source>
        <strain evidence="1">NM72_1-8</strain>
    </source>
</reference>